<dbReference type="EMBL" id="OCMF01000001">
    <property type="protein sequence ID" value="SOC79903.1"/>
    <property type="molecule type" value="Genomic_DNA"/>
</dbReference>
<evidence type="ECO:0008006" key="3">
    <source>
        <dbReference type="Google" id="ProtNLM"/>
    </source>
</evidence>
<dbReference type="OrthoDB" id="453470at2"/>
<gene>
    <name evidence="1" type="ORF">SAMN06296241_1443</name>
</gene>
<name>A0A285X3I2_9FLAO</name>
<dbReference type="AlphaFoldDB" id="A0A285X3I2"/>
<dbReference type="RefSeq" id="WP_097055604.1">
    <property type="nucleotide sequence ID" value="NZ_OCMF01000001.1"/>
</dbReference>
<dbReference type="Proteomes" id="UP000219193">
    <property type="component" value="Unassembled WGS sequence"/>
</dbReference>
<keyword evidence="2" id="KW-1185">Reference proteome</keyword>
<proteinExistence type="predicted"/>
<evidence type="ECO:0000313" key="1">
    <source>
        <dbReference type="EMBL" id="SOC79903.1"/>
    </source>
</evidence>
<organism evidence="1 2">
    <name type="scientific">Salinimicrobium sediminis</name>
    <dbReference type="NCBI Taxonomy" id="1343891"/>
    <lineage>
        <taxon>Bacteria</taxon>
        <taxon>Pseudomonadati</taxon>
        <taxon>Bacteroidota</taxon>
        <taxon>Flavobacteriia</taxon>
        <taxon>Flavobacteriales</taxon>
        <taxon>Flavobacteriaceae</taxon>
        <taxon>Salinimicrobium</taxon>
    </lineage>
</organism>
<reference evidence="2" key="1">
    <citation type="submission" date="2017-09" db="EMBL/GenBank/DDBJ databases">
        <authorList>
            <person name="Varghese N."/>
            <person name="Submissions S."/>
        </authorList>
    </citation>
    <scope>NUCLEOTIDE SEQUENCE [LARGE SCALE GENOMIC DNA]</scope>
    <source>
        <strain evidence="2">CGMCC 1.12641</strain>
    </source>
</reference>
<evidence type="ECO:0000313" key="2">
    <source>
        <dbReference type="Proteomes" id="UP000219193"/>
    </source>
</evidence>
<protein>
    <recommendedName>
        <fullName evidence="3">Sulfotransferase family protein</fullName>
    </recommendedName>
</protein>
<accession>A0A285X3I2</accession>
<sequence length="291" mass="33944">MKEKLHQEQLDHQNEFRITGISRSGNHAVINWILGHIQDKEFCFLNCTEPKFNPYETCRPLGSEEDSWYTNIPDFNIEEERKGNFIWKDYLLYSHEDSFLGPLEHREFKKNRERWIGKAKNRKDILIIRDPFNLFASRRKAGFLLGHEPEAGPKPMSVHSIRRIYKQHAKEVLGKSNFLKDKVVINFNRWVKNPVYREAIALELGLEHTDEGMQEVSRVAGGSSFDGTSISAAELHRKLEERWKIYAPDPAFQGIFDAELIALSKEIFGETEALKAILEYSKKEEEFSYPV</sequence>